<protein>
    <recommendedName>
        <fullName evidence="1">HD domain-containing protein</fullName>
    </recommendedName>
</protein>
<dbReference type="PANTHER" id="PTHR35569">
    <property type="entry name" value="CYANAMIDE HYDRATASE DDI2-RELATED"/>
    <property type="match status" value="1"/>
</dbReference>
<dbReference type="OrthoDB" id="2378324at2759"/>
<dbReference type="Proteomes" id="UP000606974">
    <property type="component" value="Unassembled WGS sequence"/>
</dbReference>
<dbReference type="InterPro" id="IPR003607">
    <property type="entry name" value="HD/PDEase_dom"/>
</dbReference>
<reference evidence="2" key="1">
    <citation type="submission" date="2020-02" db="EMBL/GenBank/DDBJ databases">
        <authorList>
            <person name="Palmer J.M."/>
        </authorList>
    </citation>
    <scope>NUCLEOTIDE SEQUENCE</scope>
    <source>
        <strain evidence="2">EPUS1.4</strain>
        <tissue evidence="2">Thallus</tissue>
    </source>
</reference>
<accession>A0A8H7E0T8</accession>
<sequence>MSSSEEIPPFPTARLGGVCLPLTPLVEAAYRYVHLHLSPTIINHTIRSAFFSLILREKLAQFSTVNPETVVTAILFHDLGWSSTPELVSKDKRFEVDGANVARDFVKAHHQSQTQSDEEWDEERLKGLWYAIALHATPSFATHAPALTAITSLAISSDFVGPNIRFPGAGNANVQLITPAEFKEIIHVYPRLGFKEEMREIICGLCRSKPQTTFDNFAADYGKRLVPGYAEKLEEASPMKRLEAGLDATVQFE</sequence>
<name>A0A8H7E0T8_9EURO</name>
<organism evidence="2 3">
    <name type="scientific">Endocarpon pusillum</name>
    <dbReference type="NCBI Taxonomy" id="364733"/>
    <lineage>
        <taxon>Eukaryota</taxon>
        <taxon>Fungi</taxon>
        <taxon>Dikarya</taxon>
        <taxon>Ascomycota</taxon>
        <taxon>Pezizomycotina</taxon>
        <taxon>Eurotiomycetes</taxon>
        <taxon>Chaetothyriomycetidae</taxon>
        <taxon>Verrucariales</taxon>
        <taxon>Verrucariaceae</taxon>
        <taxon>Endocarpon</taxon>
    </lineage>
</organism>
<dbReference type="PANTHER" id="PTHR35569:SF1">
    <property type="entry name" value="CYANAMIDE HYDRATASE DDI2-RELATED"/>
    <property type="match status" value="1"/>
</dbReference>
<proteinExistence type="predicted"/>
<dbReference type="Pfam" id="PF01966">
    <property type="entry name" value="HD"/>
    <property type="match status" value="1"/>
</dbReference>
<dbReference type="AlphaFoldDB" id="A0A8H7E0T8"/>
<evidence type="ECO:0000313" key="2">
    <source>
        <dbReference type="EMBL" id="KAF7506409.1"/>
    </source>
</evidence>
<evidence type="ECO:0000313" key="3">
    <source>
        <dbReference type="Proteomes" id="UP000606974"/>
    </source>
</evidence>
<dbReference type="EMBL" id="JAACFV010000087">
    <property type="protein sequence ID" value="KAF7506409.1"/>
    <property type="molecule type" value="Genomic_DNA"/>
</dbReference>
<feature type="domain" description="HD" evidence="1">
    <location>
        <begin position="42"/>
        <end position="109"/>
    </location>
</feature>
<keyword evidence="3" id="KW-1185">Reference proteome</keyword>
<dbReference type="InterPro" id="IPR006674">
    <property type="entry name" value="HD_domain"/>
</dbReference>
<dbReference type="CDD" id="cd00077">
    <property type="entry name" value="HDc"/>
    <property type="match status" value="1"/>
</dbReference>
<gene>
    <name evidence="2" type="ORF">GJ744_011763</name>
</gene>
<dbReference type="Gene3D" id="1.10.3210.10">
    <property type="entry name" value="Hypothetical protein af1432"/>
    <property type="match status" value="1"/>
</dbReference>
<evidence type="ECO:0000259" key="1">
    <source>
        <dbReference type="Pfam" id="PF01966"/>
    </source>
</evidence>
<comment type="caution">
    <text evidence="2">The sequence shown here is derived from an EMBL/GenBank/DDBJ whole genome shotgun (WGS) entry which is preliminary data.</text>
</comment>
<dbReference type="SUPFAM" id="SSF109604">
    <property type="entry name" value="HD-domain/PDEase-like"/>
    <property type="match status" value="1"/>
</dbReference>